<keyword evidence="3" id="KW-1185">Reference proteome</keyword>
<comment type="caution">
    <text evidence="2">The sequence shown here is derived from an EMBL/GenBank/DDBJ whole genome shotgun (WGS) entry which is preliminary data.</text>
</comment>
<evidence type="ECO:0000313" key="3">
    <source>
        <dbReference type="Proteomes" id="UP001162131"/>
    </source>
</evidence>
<evidence type="ECO:0000256" key="1">
    <source>
        <dbReference type="SAM" id="Phobius"/>
    </source>
</evidence>
<protein>
    <submittedName>
        <fullName evidence="2">Uncharacterized protein</fullName>
    </submittedName>
</protein>
<dbReference type="EMBL" id="CAJZBQ010000038">
    <property type="protein sequence ID" value="CAG9325346.1"/>
    <property type="molecule type" value="Genomic_DNA"/>
</dbReference>
<feature type="transmembrane region" description="Helical" evidence="1">
    <location>
        <begin position="12"/>
        <end position="35"/>
    </location>
</feature>
<feature type="transmembrane region" description="Helical" evidence="1">
    <location>
        <begin position="136"/>
        <end position="161"/>
    </location>
</feature>
<dbReference type="AlphaFoldDB" id="A0AAU9JHA8"/>
<keyword evidence="1" id="KW-0812">Transmembrane</keyword>
<name>A0AAU9JHA8_9CILI</name>
<accession>A0AAU9JHA8</accession>
<feature type="transmembrane region" description="Helical" evidence="1">
    <location>
        <begin position="91"/>
        <end position="121"/>
    </location>
</feature>
<keyword evidence="1" id="KW-1133">Transmembrane helix</keyword>
<organism evidence="2 3">
    <name type="scientific">Blepharisma stoltei</name>
    <dbReference type="NCBI Taxonomy" id="1481888"/>
    <lineage>
        <taxon>Eukaryota</taxon>
        <taxon>Sar</taxon>
        <taxon>Alveolata</taxon>
        <taxon>Ciliophora</taxon>
        <taxon>Postciliodesmatophora</taxon>
        <taxon>Heterotrichea</taxon>
        <taxon>Heterotrichida</taxon>
        <taxon>Blepharismidae</taxon>
        <taxon>Blepharisma</taxon>
    </lineage>
</organism>
<sequence length="237" mass="28001">MKNTTEREKPHYYLHWALLFLSFLAWIASFFYTIFYFNDAGEYWKNWLTIFIMIKVYLLIEVFSIVVVCRRKAKNEVRAKSSNQPLPNRNFFANCACPCKLEICIIINFIIWVTLLFLSIFRFDCSFISSQAHEEIVFVCVVSYIKLRAALELYGFIILFIETKGRFLCEIINPAVELFRKIYKSKKFAENDRSLSNSNLNEDSRCTRDSSPVMNEKCSMKKQHSINDSGEWLTFRV</sequence>
<gene>
    <name evidence="2" type="ORF">BSTOLATCC_MIC38608</name>
</gene>
<keyword evidence="1" id="KW-0472">Membrane</keyword>
<evidence type="ECO:0000313" key="2">
    <source>
        <dbReference type="EMBL" id="CAG9325346.1"/>
    </source>
</evidence>
<reference evidence="2" key="1">
    <citation type="submission" date="2021-09" db="EMBL/GenBank/DDBJ databases">
        <authorList>
            <consortium name="AG Swart"/>
            <person name="Singh M."/>
            <person name="Singh A."/>
            <person name="Seah K."/>
            <person name="Emmerich C."/>
        </authorList>
    </citation>
    <scope>NUCLEOTIDE SEQUENCE</scope>
    <source>
        <strain evidence="2">ATCC30299</strain>
    </source>
</reference>
<feature type="transmembrane region" description="Helical" evidence="1">
    <location>
        <begin position="47"/>
        <end position="70"/>
    </location>
</feature>
<dbReference type="Proteomes" id="UP001162131">
    <property type="component" value="Unassembled WGS sequence"/>
</dbReference>
<proteinExistence type="predicted"/>